<dbReference type="KEGG" id="pna:Pnap_4901"/>
<keyword evidence="2" id="KW-1185">Reference proteome</keyword>
<dbReference type="AlphaFoldDB" id="A1VWD7"/>
<gene>
    <name evidence="1" type="ordered locus">Pnap_4901</name>
</gene>
<dbReference type="Proteomes" id="UP000000644">
    <property type="component" value="Plasmid pPNAP03"/>
</dbReference>
<geneLocation type="plasmid" evidence="1 2">
    <name>pPNAP03</name>
</geneLocation>
<evidence type="ECO:0000313" key="1">
    <source>
        <dbReference type="EMBL" id="ABM39965.1"/>
    </source>
</evidence>
<protein>
    <submittedName>
        <fullName evidence="1">Uncharacterized protein</fullName>
    </submittedName>
</protein>
<proteinExistence type="predicted"/>
<name>A1VWD7_POLNA</name>
<dbReference type="HOGENOM" id="CLU_1775724_0_0_4"/>
<sequence>MPGSGLGSRRQRSCRHRCGVHVVGSFELLVLLCLQLLVRQAINKDTLVDAFYAGDLIIGHGNGFGLGVRMTGSEKSMSDRAGVFDCAERPNGLNSVVVVEGGRHHRGVGAFQGNFFFHGNSWLVSHELIGEWYFSSSRDSFTPLGY</sequence>
<organism evidence="1 2">
    <name type="scientific">Polaromonas naphthalenivorans (strain CJ2)</name>
    <dbReference type="NCBI Taxonomy" id="365044"/>
    <lineage>
        <taxon>Bacteria</taxon>
        <taxon>Pseudomonadati</taxon>
        <taxon>Pseudomonadota</taxon>
        <taxon>Betaproteobacteria</taxon>
        <taxon>Burkholderiales</taxon>
        <taxon>Comamonadaceae</taxon>
        <taxon>Polaromonas</taxon>
    </lineage>
</organism>
<reference evidence="2" key="1">
    <citation type="journal article" date="2009" name="Environ. Microbiol.">
        <title>The genome of Polaromonas naphthalenivorans strain CJ2, isolated from coal tar-contaminated sediment, reveals physiological and metabolic versatility and evolution through extensive horizontal gene transfer.</title>
        <authorList>
            <person name="Yagi J.M."/>
            <person name="Sims D."/>
            <person name="Brettin T."/>
            <person name="Bruce D."/>
            <person name="Madsen E.L."/>
        </authorList>
    </citation>
    <scope>NUCLEOTIDE SEQUENCE [LARGE SCALE GENOMIC DNA]</scope>
    <source>
        <strain evidence="2">CJ2</strain>
        <plasmid evidence="2">Plasmid pPNAP03</plasmid>
    </source>
</reference>
<evidence type="ECO:0000313" key="2">
    <source>
        <dbReference type="Proteomes" id="UP000000644"/>
    </source>
</evidence>
<dbReference type="EMBL" id="CP000532">
    <property type="protein sequence ID" value="ABM39965.1"/>
    <property type="molecule type" value="Genomic_DNA"/>
</dbReference>
<keyword evidence="1" id="KW-0614">Plasmid</keyword>
<accession>A1VWD7</accession>